<name>A0ABP9U150_9MICO</name>
<proteinExistence type="predicted"/>
<feature type="domain" description="Glycosyltransferase 2-like" evidence="1">
    <location>
        <begin position="27"/>
        <end position="141"/>
    </location>
</feature>
<dbReference type="PANTHER" id="PTHR43685:SF2">
    <property type="entry name" value="GLYCOSYLTRANSFERASE 2-LIKE DOMAIN-CONTAINING PROTEIN"/>
    <property type="match status" value="1"/>
</dbReference>
<dbReference type="InterPro" id="IPR029044">
    <property type="entry name" value="Nucleotide-diphossugar_trans"/>
</dbReference>
<gene>
    <name evidence="2" type="ORF">KACC15558_23900</name>
</gene>
<dbReference type="Gene3D" id="3.90.550.10">
    <property type="entry name" value="Spore Coat Polysaccharide Biosynthesis Protein SpsA, Chain A"/>
    <property type="match status" value="1"/>
</dbReference>
<dbReference type="InterPro" id="IPR001173">
    <property type="entry name" value="Glyco_trans_2-like"/>
</dbReference>
<dbReference type="InterPro" id="IPR050834">
    <property type="entry name" value="Glycosyltransf_2"/>
</dbReference>
<reference evidence="2 3" key="1">
    <citation type="submission" date="2024-02" db="EMBL/GenBank/DDBJ databases">
        <title>Characterization of antibiotic resistant novel bacterial strains and their environmental applications.</title>
        <authorList>
            <person name="Manzoor S."/>
            <person name="Abbas S."/>
            <person name="Arshad M."/>
            <person name="Li W.J."/>
            <person name="Ahmed I."/>
        </authorList>
    </citation>
    <scope>NUCLEOTIDE SEQUENCE [LARGE SCALE GENOMIC DNA]</scope>
    <source>
        <strain evidence="2 3">KACC 15558</strain>
    </source>
</reference>
<protein>
    <recommendedName>
        <fullName evidence="1">Glycosyltransferase 2-like domain-containing protein</fullName>
    </recommendedName>
</protein>
<evidence type="ECO:0000259" key="1">
    <source>
        <dbReference type="Pfam" id="PF00535"/>
    </source>
</evidence>
<comment type="caution">
    <text evidence="2">The sequence shown here is derived from an EMBL/GenBank/DDBJ whole genome shotgun (WGS) entry which is preliminary data.</text>
</comment>
<evidence type="ECO:0000313" key="3">
    <source>
        <dbReference type="Proteomes" id="UP001498935"/>
    </source>
</evidence>
<sequence>MRNDRTEQIHGYTPDDIARLTEEFAVTVIVPAYNCADTLPRTLESLLAQSSDDFAVLVVDDGSDEDLLELLPSDRRFLGYRMPENRGYAAVTNQALDMIRSPWTIFVDGDDTLAPDCLEVLQTRGQAEGSDVVVLPLTIIEPSGKTSIGPFATVKSPLPAKDALDLFVAGRLIFNQHLLFRPNHVRAKKNTYSDLSFTVNLLSSAEQVSFENRPLYNYFLHEGSVTAQLRPTVWDMFSVLDDVEDALSQIYSPSEASAALNRMRWMQMSYMVSKAAGDTRSPMLRSEVYAWCRSKVRLSHVVDAMRARQAGKGLSLALARLSPSLHGHAYQLRTRLKSSSRE</sequence>
<evidence type="ECO:0000313" key="2">
    <source>
        <dbReference type="EMBL" id="GAA5341350.1"/>
    </source>
</evidence>
<dbReference type="PANTHER" id="PTHR43685">
    <property type="entry name" value="GLYCOSYLTRANSFERASE"/>
    <property type="match status" value="1"/>
</dbReference>
<dbReference type="RefSeq" id="WP_342038473.1">
    <property type="nucleotide sequence ID" value="NZ_BAABBK010000009.1"/>
</dbReference>
<organism evidence="2 3">
    <name type="scientific">Brevibacterium ammoniilyticum</name>
    <dbReference type="NCBI Taxonomy" id="1046555"/>
    <lineage>
        <taxon>Bacteria</taxon>
        <taxon>Bacillati</taxon>
        <taxon>Actinomycetota</taxon>
        <taxon>Actinomycetes</taxon>
        <taxon>Micrococcales</taxon>
        <taxon>Brevibacteriaceae</taxon>
        <taxon>Brevibacterium</taxon>
    </lineage>
</organism>
<dbReference type="EMBL" id="BAABNP010000009">
    <property type="protein sequence ID" value="GAA5341350.1"/>
    <property type="molecule type" value="Genomic_DNA"/>
</dbReference>
<dbReference type="Pfam" id="PF00535">
    <property type="entry name" value="Glycos_transf_2"/>
    <property type="match status" value="1"/>
</dbReference>
<keyword evidence="3" id="KW-1185">Reference proteome</keyword>
<accession>A0ABP9U150</accession>
<dbReference type="SUPFAM" id="SSF53448">
    <property type="entry name" value="Nucleotide-diphospho-sugar transferases"/>
    <property type="match status" value="1"/>
</dbReference>
<dbReference type="CDD" id="cd00761">
    <property type="entry name" value="Glyco_tranf_GTA_type"/>
    <property type="match status" value="1"/>
</dbReference>
<dbReference type="Proteomes" id="UP001498935">
    <property type="component" value="Unassembled WGS sequence"/>
</dbReference>